<proteinExistence type="predicted"/>
<dbReference type="PROSITE" id="PS51257">
    <property type="entry name" value="PROKAR_LIPOPROTEIN"/>
    <property type="match status" value="1"/>
</dbReference>
<dbReference type="Proteomes" id="UP000093985">
    <property type="component" value="Unassembled WGS sequence"/>
</dbReference>
<dbReference type="InterPro" id="IPR011048">
    <property type="entry name" value="Haem_d1_sf"/>
</dbReference>
<feature type="signal peptide" evidence="1">
    <location>
        <begin position="1"/>
        <end position="22"/>
    </location>
</feature>
<dbReference type="EMBL" id="LZIN01000087">
    <property type="protein sequence ID" value="OBG01705.1"/>
    <property type="molecule type" value="Genomic_DNA"/>
</dbReference>
<evidence type="ECO:0000313" key="2">
    <source>
        <dbReference type="EMBL" id="OBG01705.1"/>
    </source>
</evidence>
<dbReference type="OrthoDB" id="4744792at2"/>
<gene>
    <name evidence="2" type="ORF">A5771_16360</name>
</gene>
<accession>A0A1A2EUJ2</accession>
<dbReference type="RefSeq" id="WP_064856554.1">
    <property type="nucleotide sequence ID" value="NZ_LZIM01000005.1"/>
</dbReference>
<reference evidence="3" key="1">
    <citation type="submission" date="2016-06" db="EMBL/GenBank/DDBJ databases">
        <authorList>
            <person name="Sutton G."/>
            <person name="Brinkac L."/>
            <person name="Sanka R."/>
            <person name="Adams M."/>
            <person name="Lau E."/>
            <person name="Mehaffy C."/>
            <person name="Tameris M."/>
            <person name="Hatherill M."/>
            <person name="Hanekom W."/>
            <person name="Mahomed H."/>
            <person name="Mcshane H."/>
        </authorList>
    </citation>
    <scope>NUCLEOTIDE SEQUENCE [LARGE SCALE GENOMIC DNA]</scope>
    <source>
        <strain evidence="3">852014-51077_SCH5608930-a</strain>
    </source>
</reference>
<dbReference type="AlphaFoldDB" id="A0A1A2EUJ2"/>
<feature type="chain" id="PRO_5039431672" evidence="1">
    <location>
        <begin position="23"/>
        <end position="345"/>
    </location>
</feature>
<sequence>MRWQGWCSTAVAGVLASAGCSAPGQPLLSAPEAVSVQVQTPLRDPVWSYRTGSLIALTNDGRVAAIDHAADPDAVTTRLSAPLGAGRNLQISRAEQATVFVPQPARSRVAAVELSSLEQTGEIDAGPAPAYLSQDSGMRVLLALSADGSTVTPVEEHGLRKLPSAQVTAGAVGILDGANRGRAIEYHVYGPGGISYYKGPSSPPEHRGSYVTKVTAAAGDGTAASRAYLADADGDTLYVVESARGGHGLEEIGRYPMPSPIRYLGSDDTRIYAATDTGVAVFESATFTGFSQGSIPMLRVLDYRAGLPSGPARSTPLSGMAIGPDRVYLTLKGQPLVVSVAKPRL</sequence>
<dbReference type="SUPFAM" id="SSF51004">
    <property type="entry name" value="C-terminal (heme d1) domain of cytochrome cd1-nitrite reductase"/>
    <property type="match status" value="1"/>
</dbReference>
<organism evidence="2 3">
    <name type="scientific">Mycolicibacter sinensis (strain JDM601)</name>
    <name type="common">Mycobacterium sinense</name>
    <dbReference type="NCBI Taxonomy" id="875328"/>
    <lineage>
        <taxon>Bacteria</taxon>
        <taxon>Bacillati</taxon>
        <taxon>Actinomycetota</taxon>
        <taxon>Actinomycetes</taxon>
        <taxon>Mycobacteriales</taxon>
        <taxon>Mycobacteriaceae</taxon>
        <taxon>Mycolicibacter</taxon>
    </lineage>
</organism>
<comment type="caution">
    <text evidence="2">The sequence shown here is derived from an EMBL/GenBank/DDBJ whole genome shotgun (WGS) entry which is preliminary data.</text>
</comment>
<evidence type="ECO:0000256" key="1">
    <source>
        <dbReference type="SAM" id="SignalP"/>
    </source>
</evidence>
<name>A0A1A2EUJ2_MYCSD</name>
<evidence type="ECO:0000313" key="3">
    <source>
        <dbReference type="Proteomes" id="UP000093985"/>
    </source>
</evidence>
<keyword evidence="1" id="KW-0732">Signal</keyword>
<protein>
    <submittedName>
        <fullName evidence="2">Uncharacterized protein</fullName>
    </submittedName>
</protein>